<gene>
    <name evidence="1" type="ORF">SAMN04489810_2440</name>
</gene>
<dbReference type="AlphaFoldDB" id="A0A1G8APN6"/>
<evidence type="ECO:0000313" key="2">
    <source>
        <dbReference type="Proteomes" id="UP000199009"/>
    </source>
</evidence>
<reference evidence="1 2" key="1">
    <citation type="submission" date="2016-10" db="EMBL/GenBank/DDBJ databases">
        <authorList>
            <person name="de Groot N.N."/>
        </authorList>
    </citation>
    <scope>NUCLEOTIDE SEQUENCE [LARGE SCALE GENOMIC DNA]</scope>
    <source>
        <strain evidence="1 2">DSM 23142</strain>
    </source>
</reference>
<proteinExistence type="predicted"/>
<keyword evidence="2" id="KW-1185">Reference proteome</keyword>
<sequence length="305" mass="33711">MGYGRAMRLLTEGWCDRGPSIPEAAAALYAPDEAWWESDEFRSAPSDDIRAAMNVWFLTGATPSRRDVKGAGDGLVDLVLRPTEAPPEPVEILATIDWNYQAAVPRAVALVAELNGSEPLERYVAVHLERGWEPPRTKGRKARDTGDRWREAVERVRREARAGLVSDEAAAAIQAVFPGIEFGIPIAEPGKSGFALVSWNAAAIDSGDVPYLQRLSAYLATEERPVHHLEKLHRESIALGARRRHLYLLVAAAGRWGNLLPTSPSWFTDGDFAAPEGLTDLWLDGGTGYIMRWRRESGWTYHETG</sequence>
<accession>A0A1G8APN6</accession>
<dbReference type="Proteomes" id="UP000199009">
    <property type="component" value="Chromosome I"/>
</dbReference>
<protein>
    <submittedName>
        <fullName evidence="1">Uncharacterized protein</fullName>
    </submittedName>
</protein>
<organism evidence="1 2">
    <name type="scientific">Microbacterium pygmaeum</name>
    <dbReference type="NCBI Taxonomy" id="370764"/>
    <lineage>
        <taxon>Bacteria</taxon>
        <taxon>Bacillati</taxon>
        <taxon>Actinomycetota</taxon>
        <taxon>Actinomycetes</taxon>
        <taxon>Micrococcales</taxon>
        <taxon>Microbacteriaceae</taxon>
        <taxon>Microbacterium</taxon>
    </lineage>
</organism>
<dbReference type="EMBL" id="LT629692">
    <property type="protein sequence ID" value="SDH22716.1"/>
    <property type="molecule type" value="Genomic_DNA"/>
</dbReference>
<name>A0A1G8APN6_9MICO</name>
<evidence type="ECO:0000313" key="1">
    <source>
        <dbReference type="EMBL" id="SDH22716.1"/>
    </source>
</evidence>